<dbReference type="Pfam" id="PF02634">
    <property type="entry name" value="FdhD-NarQ"/>
    <property type="match status" value="1"/>
</dbReference>
<evidence type="ECO:0000256" key="3">
    <source>
        <dbReference type="HAMAP-Rule" id="MF_00187"/>
    </source>
</evidence>
<dbReference type="GO" id="GO:0097163">
    <property type="term" value="F:sulfur carrier activity"/>
    <property type="evidence" value="ECO:0007669"/>
    <property type="project" value="UniProtKB-UniRule"/>
</dbReference>
<dbReference type="Gene3D" id="3.40.140.10">
    <property type="entry name" value="Cytidine Deaminase, domain 2"/>
    <property type="match status" value="1"/>
</dbReference>
<comment type="subcellular location">
    <subcellularLocation>
        <location evidence="3">Cytoplasm</location>
    </subcellularLocation>
</comment>
<keyword evidence="1 3" id="KW-0963">Cytoplasm</keyword>
<proteinExistence type="inferred from homology"/>
<protein>
    <recommendedName>
        <fullName evidence="3">Sulfur carrier protein FdhD</fullName>
    </recommendedName>
</protein>
<name>A0A8J8K7W8_9FLAO</name>
<dbReference type="GO" id="GO:0006777">
    <property type="term" value="P:Mo-molybdopterin cofactor biosynthetic process"/>
    <property type="evidence" value="ECO:0007669"/>
    <property type="project" value="UniProtKB-UniRule"/>
</dbReference>
<keyword evidence="5" id="KW-1185">Reference proteome</keyword>
<gene>
    <name evidence="3" type="primary">fdhD</name>
    <name evidence="4" type="ORF">HNQ03_001018</name>
</gene>
<comment type="caution">
    <text evidence="3">Lacks conserved residue(s) required for the propagation of feature annotation.</text>
</comment>
<keyword evidence="2 3" id="KW-0501">Molybdenum cofactor biosynthesis</keyword>
<dbReference type="NCBIfam" id="NF001943">
    <property type="entry name" value="PRK00724.1-2"/>
    <property type="match status" value="1"/>
</dbReference>
<dbReference type="InterPro" id="IPR003786">
    <property type="entry name" value="FdhD"/>
</dbReference>
<feature type="active site" description="Cysteine persulfide intermediate" evidence="3">
    <location>
        <position position="112"/>
    </location>
</feature>
<evidence type="ECO:0000256" key="1">
    <source>
        <dbReference type="ARBA" id="ARBA00022490"/>
    </source>
</evidence>
<dbReference type="InterPro" id="IPR016193">
    <property type="entry name" value="Cytidine_deaminase-like"/>
</dbReference>
<dbReference type="AlphaFoldDB" id="A0A8J8K7W8"/>
<evidence type="ECO:0000256" key="2">
    <source>
        <dbReference type="ARBA" id="ARBA00023150"/>
    </source>
</evidence>
<dbReference type="Proteomes" id="UP000610746">
    <property type="component" value="Unassembled WGS sequence"/>
</dbReference>
<sequence>MIKKVFVKKVQQSGKEISQKQDVVAIEEPLEINLKSNGGKIFPVSVTMRTPGNDEELAVGFLHTEAILFSRKNIEQEIPSNLGFNWITINLSENFDPNIEKLKRNFYTSSSCGVCGKESIEAIHQTRRIPAEIVDIEVNLETLFSLPEELYKVQKTFQSTGGIHAAAFFSTDGKLISYREDVGRHNALDKLIGAEFLKSSKEAFFLQENILLLSGRASFELLQKAAMAGIQMVCAIGAPSSLAIETAENFGITLIGFLKNGSFNIYTNAERVKNLG</sequence>
<reference evidence="4" key="1">
    <citation type="submission" date="2020-05" db="EMBL/GenBank/DDBJ databases">
        <title>Genomic Encyclopedia of Type Strains, Phase IV (KMG-V): Genome sequencing to study the core and pangenomes of soil and plant-associated prokaryotes.</title>
        <authorList>
            <person name="Whitman W."/>
        </authorList>
    </citation>
    <scope>NUCLEOTIDE SEQUENCE</scope>
    <source>
        <strain evidence="4">16F</strain>
    </source>
</reference>
<evidence type="ECO:0000313" key="4">
    <source>
        <dbReference type="EMBL" id="NRS91951.1"/>
    </source>
</evidence>
<organism evidence="4 5">
    <name type="scientific">Frigoriflavimonas asaccharolytica</name>
    <dbReference type="NCBI Taxonomy" id="2735899"/>
    <lineage>
        <taxon>Bacteria</taxon>
        <taxon>Pseudomonadati</taxon>
        <taxon>Bacteroidota</taxon>
        <taxon>Flavobacteriia</taxon>
        <taxon>Flavobacteriales</taxon>
        <taxon>Weeksellaceae</taxon>
        <taxon>Frigoriflavimonas</taxon>
    </lineage>
</organism>
<dbReference type="Gene3D" id="3.10.20.10">
    <property type="match status" value="1"/>
</dbReference>
<dbReference type="EMBL" id="JABSNO010000005">
    <property type="protein sequence ID" value="NRS91951.1"/>
    <property type="molecule type" value="Genomic_DNA"/>
</dbReference>
<evidence type="ECO:0000313" key="5">
    <source>
        <dbReference type="Proteomes" id="UP000610746"/>
    </source>
</evidence>
<dbReference type="RefSeq" id="WP_173778565.1">
    <property type="nucleotide sequence ID" value="NZ_JABSNO010000005.1"/>
</dbReference>
<dbReference type="PANTHER" id="PTHR30592">
    <property type="entry name" value="FORMATE DEHYDROGENASE"/>
    <property type="match status" value="1"/>
</dbReference>
<comment type="function">
    <text evidence="3">Required for formate dehydrogenase (FDH) activity. Acts as a sulfur carrier protein that transfers sulfur from IscS to the molybdenum cofactor prior to its insertion into FDH.</text>
</comment>
<dbReference type="SUPFAM" id="SSF53927">
    <property type="entry name" value="Cytidine deaminase-like"/>
    <property type="match status" value="1"/>
</dbReference>
<dbReference type="HAMAP" id="MF_00187">
    <property type="entry name" value="FdhD"/>
    <property type="match status" value="1"/>
</dbReference>
<accession>A0A8J8K7W8</accession>
<comment type="similarity">
    <text evidence="3">Belongs to the FdhD family.</text>
</comment>
<dbReference type="PANTHER" id="PTHR30592:SF1">
    <property type="entry name" value="SULFUR CARRIER PROTEIN FDHD"/>
    <property type="match status" value="1"/>
</dbReference>
<dbReference type="NCBIfam" id="TIGR00129">
    <property type="entry name" value="fdhD_narQ"/>
    <property type="match status" value="1"/>
</dbReference>
<dbReference type="GO" id="GO:0005737">
    <property type="term" value="C:cytoplasm"/>
    <property type="evidence" value="ECO:0007669"/>
    <property type="project" value="UniProtKB-SubCell"/>
</dbReference>
<dbReference type="GO" id="GO:0016783">
    <property type="term" value="F:sulfurtransferase activity"/>
    <property type="evidence" value="ECO:0007669"/>
    <property type="project" value="InterPro"/>
</dbReference>
<dbReference type="PIRSF" id="PIRSF015626">
    <property type="entry name" value="FdhD"/>
    <property type="match status" value="1"/>
</dbReference>
<comment type="caution">
    <text evidence="4">The sequence shown here is derived from an EMBL/GenBank/DDBJ whole genome shotgun (WGS) entry which is preliminary data.</text>
</comment>